<dbReference type="GO" id="GO:0016236">
    <property type="term" value="P:macroautophagy"/>
    <property type="evidence" value="ECO:0007669"/>
    <property type="project" value="TreeGrafter"/>
</dbReference>
<dbReference type="SUPFAM" id="SSF82153">
    <property type="entry name" value="FAS1 domain"/>
    <property type="match status" value="2"/>
</dbReference>
<accession>A0A9Q5NCD2</accession>
<dbReference type="PANTHER" id="PTHR10900">
    <property type="entry name" value="PERIOSTIN-RELATED"/>
    <property type="match status" value="1"/>
</dbReference>
<reference evidence="4" key="1">
    <citation type="submission" date="2016-06" db="EMBL/GenBank/DDBJ databases">
        <title>Draft Genome sequence of the fungus Inonotus baumii.</title>
        <authorList>
            <person name="Zhu H."/>
            <person name="Lin W."/>
        </authorList>
    </citation>
    <scope>NUCLEOTIDE SEQUENCE</scope>
    <source>
        <strain evidence="4">821</strain>
    </source>
</reference>
<feature type="region of interest" description="Disordered" evidence="1">
    <location>
        <begin position="327"/>
        <end position="361"/>
    </location>
</feature>
<dbReference type="OrthoDB" id="286301at2759"/>
<name>A0A9Q5NCD2_SANBA</name>
<evidence type="ECO:0000256" key="1">
    <source>
        <dbReference type="SAM" id="MobiDB-lite"/>
    </source>
</evidence>
<dbReference type="PROSITE" id="PS50213">
    <property type="entry name" value="FAS1"/>
    <property type="match status" value="2"/>
</dbReference>
<feature type="signal peptide" evidence="2">
    <location>
        <begin position="1"/>
        <end position="19"/>
    </location>
</feature>
<dbReference type="InterPro" id="IPR036378">
    <property type="entry name" value="FAS1_dom_sf"/>
</dbReference>
<gene>
    <name evidence="4" type="ORF">A7U60_g4486</name>
</gene>
<dbReference type="Pfam" id="PF02469">
    <property type="entry name" value="Fasciclin"/>
    <property type="match status" value="2"/>
</dbReference>
<dbReference type="GO" id="GO:0000329">
    <property type="term" value="C:fungal-type vacuole membrane"/>
    <property type="evidence" value="ECO:0007669"/>
    <property type="project" value="TreeGrafter"/>
</dbReference>
<feature type="chain" id="PRO_5040165305" evidence="2">
    <location>
        <begin position="20"/>
        <end position="382"/>
    </location>
</feature>
<proteinExistence type="predicted"/>
<feature type="compositionally biased region" description="Polar residues" evidence="1">
    <location>
        <begin position="345"/>
        <end position="356"/>
    </location>
</feature>
<evidence type="ECO:0000313" key="5">
    <source>
        <dbReference type="Proteomes" id="UP000757232"/>
    </source>
</evidence>
<dbReference type="GO" id="GO:0005615">
    <property type="term" value="C:extracellular space"/>
    <property type="evidence" value="ECO:0007669"/>
    <property type="project" value="TreeGrafter"/>
</dbReference>
<evidence type="ECO:0000313" key="4">
    <source>
        <dbReference type="EMBL" id="OCB88444.1"/>
    </source>
</evidence>
<dbReference type="InterPro" id="IPR000782">
    <property type="entry name" value="FAS1_domain"/>
</dbReference>
<dbReference type="PANTHER" id="PTHR10900:SF122">
    <property type="entry name" value="FAS1 DOMAIN-CONTAINING PROTEIN"/>
    <property type="match status" value="1"/>
</dbReference>
<feature type="domain" description="FAS1" evidence="3">
    <location>
        <begin position="174"/>
        <end position="310"/>
    </location>
</feature>
<organism evidence="4 5">
    <name type="scientific">Sanghuangporus baumii</name>
    <name type="common">Phellinus baumii</name>
    <dbReference type="NCBI Taxonomy" id="108892"/>
    <lineage>
        <taxon>Eukaryota</taxon>
        <taxon>Fungi</taxon>
        <taxon>Dikarya</taxon>
        <taxon>Basidiomycota</taxon>
        <taxon>Agaricomycotina</taxon>
        <taxon>Agaricomycetes</taxon>
        <taxon>Hymenochaetales</taxon>
        <taxon>Hymenochaetaceae</taxon>
        <taxon>Sanghuangporus</taxon>
    </lineage>
</organism>
<evidence type="ECO:0000256" key="2">
    <source>
        <dbReference type="SAM" id="SignalP"/>
    </source>
</evidence>
<dbReference type="EMBL" id="LNZH02000179">
    <property type="protein sequence ID" value="OCB88444.1"/>
    <property type="molecule type" value="Genomic_DNA"/>
</dbReference>
<feature type="domain" description="FAS1" evidence="3">
    <location>
        <begin position="9"/>
        <end position="172"/>
    </location>
</feature>
<evidence type="ECO:0000259" key="3">
    <source>
        <dbReference type="PROSITE" id="PS50213"/>
    </source>
</evidence>
<protein>
    <submittedName>
        <fullName evidence="4">Fasciclin-domain-containing protein</fullName>
    </submittedName>
</protein>
<dbReference type="Gene3D" id="2.30.180.10">
    <property type="entry name" value="FAS1 domain"/>
    <property type="match status" value="2"/>
</dbReference>
<dbReference type="InterPro" id="IPR050904">
    <property type="entry name" value="Adhesion/Biosynth-related"/>
</dbReference>
<dbReference type="SMART" id="SM00554">
    <property type="entry name" value="FAS1"/>
    <property type="match status" value="2"/>
</dbReference>
<keyword evidence="5" id="KW-1185">Reference proteome</keyword>
<comment type="caution">
    <text evidence="4">The sequence shown here is derived from an EMBL/GenBank/DDBJ whole genome shotgun (WGS) entry which is preliminary data.</text>
</comment>
<dbReference type="Proteomes" id="UP000757232">
    <property type="component" value="Unassembled WGS sequence"/>
</dbReference>
<sequence>MRFSTAFSTLALLAAPVASQNTTFLTELVQQLQSLGLTSFINASTVVNQTSTGQSLLAELGSGPQTVFAPNNDAWAGALPNVTSSAESLTELLSYHVVPGTFNTTATYPNTTIGRTLLNSSDVVFLEGNKRQVLAWSDLSGTVTILNQNTPNIVVNSTTVGNITVHVTTAVIDYPGDLEAALFANNLTSFTSALQNASLLDTLNRQHGVTIFAPSDAAFAAAQQNLSAAGSNATVLTNVLRNHVINGTTVYSGNLIELGGSNVTTGAGEGLSATFNSTGGFVTVGNSTAGITTPDIVLWNGVLHIVDSVLLDGDSDESAASSAVSSANAAATSSTTESGPIGFTPTPTSAGNVATGSSSSSASSLEIPLSIFGIVLAGALGI</sequence>
<dbReference type="AlphaFoldDB" id="A0A9Q5NCD2"/>
<feature type="compositionally biased region" description="Low complexity" evidence="1">
    <location>
        <begin position="327"/>
        <end position="336"/>
    </location>
</feature>
<keyword evidence="2" id="KW-0732">Signal</keyword>